<keyword evidence="1" id="KW-0732">Signal</keyword>
<accession>A0A2J6PQ78</accession>
<gene>
    <name evidence="2" type="ORF">NA56DRAFT_649578</name>
</gene>
<sequence>MSNAPLLFKIAGSIFALLPVGHTLMARDVLFPGLRVLGGSQAAYSSKVSWTQANGYFITAALLCFKWAQEGLQPGLDRYVLYALMATHTSTGLAYAKKGIMPPAGVYWFTTALLGLAASKAI</sequence>
<proteinExistence type="predicted"/>
<feature type="chain" id="PRO_5014380149" evidence="1">
    <location>
        <begin position="17"/>
        <end position="122"/>
    </location>
</feature>
<organism evidence="2 3">
    <name type="scientific">Hyaloscypha hepaticicola</name>
    <dbReference type="NCBI Taxonomy" id="2082293"/>
    <lineage>
        <taxon>Eukaryota</taxon>
        <taxon>Fungi</taxon>
        <taxon>Dikarya</taxon>
        <taxon>Ascomycota</taxon>
        <taxon>Pezizomycotina</taxon>
        <taxon>Leotiomycetes</taxon>
        <taxon>Helotiales</taxon>
        <taxon>Hyaloscyphaceae</taxon>
        <taxon>Hyaloscypha</taxon>
    </lineage>
</organism>
<evidence type="ECO:0000313" key="2">
    <source>
        <dbReference type="EMBL" id="PMD16192.1"/>
    </source>
</evidence>
<protein>
    <submittedName>
        <fullName evidence="2">Uncharacterized protein</fullName>
    </submittedName>
</protein>
<dbReference type="EMBL" id="KZ613507">
    <property type="protein sequence ID" value="PMD16192.1"/>
    <property type="molecule type" value="Genomic_DNA"/>
</dbReference>
<evidence type="ECO:0000313" key="3">
    <source>
        <dbReference type="Proteomes" id="UP000235672"/>
    </source>
</evidence>
<name>A0A2J6PQ78_9HELO</name>
<dbReference type="AlphaFoldDB" id="A0A2J6PQ78"/>
<keyword evidence="3" id="KW-1185">Reference proteome</keyword>
<dbReference type="OrthoDB" id="3541859at2759"/>
<feature type="signal peptide" evidence="1">
    <location>
        <begin position="1"/>
        <end position="16"/>
    </location>
</feature>
<evidence type="ECO:0000256" key="1">
    <source>
        <dbReference type="SAM" id="SignalP"/>
    </source>
</evidence>
<reference evidence="2 3" key="1">
    <citation type="submission" date="2016-05" db="EMBL/GenBank/DDBJ databases">
        <title>A degradative enzymes factory behind the ericoid mycorrhizal symbiosis.</title>
        <authorList>
            <consortium name="DOE Joint Genome Institute"/>
            <person name="Martino E."/>
            <person name="Morin E."/>
            <person name="Grelet G."/>
            <person name="Kuo A."/>
            <person name="Kohler A."/>
            <person name="Daghino S."/>
            <person name="Barry K."/>
            <person name="Choi C."/>
            <person name="Cichocki N."/>
            <person name="Clum A."/>
            <person name="Copeland A."/>
            <person name="Hainaut M."/>
            <person name="Haridas S."/>
            <person name="Labutti K."/>
            <person name="Lindquist E."/>
            <person name="Lipzen A."/>
            <person name="Khouja H.-R."/>
            <person name="Murat C."/>
            <person name="Ohm R."/>
            <person name="Olson A."/>
            <person name="Spatafora J."/>
            <person name="Veneault-Fourrey C."/>
            <person name="Henrissat B."/>
            <person name="Grigoriev I."/>
            <person name="Martin F."/>
            <person name="Perotto S."/>
        </authorList>
    </citation>
    <scope>NUCLEOTIDE SEQUENCE [LARGE SCALE GENOMIC DNA]</scope>
    <source>
        <strain evidence="2 3">UAMH 7357</strain>
    </source>
</reference>
<dbReference type="Proteomes" id="UP000235672">
    <property type="component" value="Unassembled WGS sequence"/>
</dbReference>